<evidence type="ECO:0000313" key="3">
    <source>
        <dbReference type="EMBL" id="SDM58717.1"/>
    </source>
</evidence>
<dbReference type="FunFam" id="3.30.70.270:FF:000001">
    <property type="entry name" value="Diguanylate cyclase domain protein"/>
    <property type="match status" value="1"/>
</dbReference>
<dbReference type="InterPro" id="IPR050469">
    <property type="entry name" value="Diguanylate_Cyclase"/>
</dbReference>
<keyword evidence="4" id="KW-1185">Reference proteome</keyword>
<feature type="transmembrane region" description="Helical" evidence="1">
    <location>
        <begin position="97"/>
        <end position="120"/>
    </location>
</feature>
<keyword evidence="1" id="KW-0812">Transmembrane</keyword>
<feature type="transmembrane region" description="Helical" evidence="1">
    <location>
        <begin position="126"/>
        <end position="143"/>
    </location>
</feature>
<organism evidence="3 4">
    <name type="scientific">Acetanaerobacterium elongatum</name>
    <dbReference type="NCBI Taxonomy" id="258515"/>
    <lineage>
        <taxon>Bacteria</taxon>
        <taxon>Bacillati</taxon>
        <taxon>Bacillota</taxon>
        <taxon>Clostridia</taxon>
        <taxon>Eubacteriales</taxon>
        <taxon>Oscillospiraceae</taxon>
        <taxon>Acetanaerobacterium</taxon>
    </lineage>
</organism>
<dbReference type="Gene3D" id="3.30.70.270">
    <property type="match status" value="1"/>
</dbReference>
<dbReference type="GO" id="GO:0005886">
    <property type="term" value="C:plasma membrane"/>
    <property type="evidence" value="ECO:0007669"/>
    <property type="project" value="TreeGrafter"/>
</dbReference>
<dbReference type="GO" id="GO:1902201">
    <property type="term" value="P:negative regulation of bacterial-type flagellum-dependent cell motility"/>
    <property type="evidence" value="ECO:0007669"/>
    <property type="project" value="TreeGrafter"/>
</dbReference>
<dbReference type="InterPro" id="IPR000160">
    <property type="entry name" value="GGDEF_dom"/>
</dbReference>
<dbReference type="GO" id="GO:0052621">
    <property type="term" value="F:diguanylate cyclase activity"/>
    <property type="evidence" value="ECO:0007669"/>
    <property type="project" value="TreeGrafter"/>
</dbReference>
<evidence type="ECO:0000313" key="4">
    <source>
        <dbReference type="Proteomes" id="UP000199182"/>
    </source>
</evidence>
<accession>A0A1G9UFH4</accession>
<dbReference type="RefSeq" id="WP_092637445.1">
    <property type="nucleotide sequence ID" value="NZ_FNID01000002.1"/>
</dbReference>
<gene>
    <name evidence="3" type="ORF">SAMN05192585_1023</name>
</gene>
<proteinExistence type="predicted"/>
<feature type="transmembrane region" description="Helical" evidence="1">
    <location>
        <begin position="176"/>
        <end position="196"/>
    </location>
</feature>
<dbReference type="Pfam" id="PF00990">
    <property type="entry name" value="GGDEF"/>
    <property type="match status" value="1"/>
</dbReference>
<dbReference type="NCBIfam" id="TIGR00254">
    <property type="entry name" value="GGDEF"/>
    <property type="match status" value="1"/>
</dbReference>
<dbReference type="PANTHER" id="PTHR45138:SF9">
    <property type="entry name" value="DIGUANYLATE CYCLASE DGCM-RELATED"/>
    <property type="match status" value="1"/>
</dbReference>
<dbReference type="Proteomes" id="UP000199182">
    <property type="component" value="Unassembled WGS sequence"/>
</dbReference>
<dbReference type="PANTHER" id="PTHR45138">
    <property type="entry name" value="REGULATORY COMPONENTS OF SENSORY TRANSDUCTION SYSTEM"/>
    <property type="match status" value="1"/>
</dbReference>
<reference evidence="3 4" key="1">
    <citation type="submission" date="2016-10" db="EMBL/GenBank/DDBJ databases">
        <authorList>
            <person name="de Groot N.N."/>
        </authorList>
    </citation>
    <scope>NUCLEOTIDE SEQUENCE [LARGE SCALE GENOMIC DNA]</scope>
    <source>
        <strain evidence="3 4">CGMCC 1.5012</strain>
    </source>
</reference>
<protein>
    <submittedName>
        <fullName evidence="3">Diguanylate cyclase (GGDEF) domain-containing protein</fullName>
    </submittedName>
</protein>
<dbReference type="SUPFAM" id="SSF55073">
    <property type="entry name" value="Nucleotide cyclase"/>
    <property type="match status" value="1"/>
</dbReference>
<feature type="domain" description="GGDEF" evidence="2">
    <location>
        <begin position="256"/>
        <end position="392"/>
    </location>
</feature>
<dbReference type="GO" id="GO:0043709">
    <property type="term" value="P:cell adhesion involved in single-species biofilm formation"/>
    <property type="evidence" value="ECO:0007669"/>
    <property type="project" value="TreeGrafter"/>
</dbReference>
<feature type="transmembrane region" description="Helical" evidence="1">
    <location>
        <begin position="150"/>
        <end position="170"/>
    </location>
</feature>
<dbReference type="AlphaFoldDB" id="A0A1G9UFH4"/>
<keyword evidence="1" id="KW-1133">Transmembrane helix</keyword>
<feature type="transmembrane region" description="Helical" evidence="1">
    <location>
        <begin position="34"/>
        <end position="54"/>
    </location>
</feature>
<dbReference type="PROSITE" id="PS50887">
    <property type="entry name" value="GGDEF"/>
    <property type="match status" value="1"/>
</dbReference>
<evidence type="ECO:0000256" key="1">
    <source>
        <dbReference type="SAM" id="Phobius"/>
    </source>
</evidence>
<dbReference type="CDD" id="cd01949">
    <property type="entry name" value="GGDEF"/>
    <property type="match status" value="1"/>
</dbReference>
<dbReference type="InterPro" id="IPR029787">
    <property type="entry name" value="Nucleotide_cyclase"/>
</dbReference>
<feature type="transmembrane region" description="Helical" evidence="1">
    <location>
        <begin position="66"/>
        <end position="85"/>
    </location>
</feature>
<dbReference type="EMBL" id="FNID01000002">
    <property type="protein sequence ID" value="SDM58717.1"/>
    <property type="molecule type" value="Genomic_DNA"/>
</dbReference>
<keyword evidence="1" id="KW-0472">Membrane</keyword>
<sequence length="393" mass="43991">MKLINEKLLPPLTDEQEQGFAAELAKKCLLVARILLPVVLLLTLIDLIDLFFINPDAESLTGRVRAVYYVFLAVVSASFCIYLLHVYKNVFVKAKRVLLYTYLYSCFVCVWSTVIILYIPRGDAKSVALYFAIVICVAALAYMHPIRGIVLFLVNHLVFIGMFVTAYSGKVKLSDSIFNTTVVAALAIVISTSRYVGARRAFCSHAVIVQKNREIEEMNHKLSELVHTDVLTGLHNRRFLDEYMPALWQNAIAAQTPVSILMLDIDDFKCLNDYYGHHAGDSCIAKVARLMRECSDDGRDYVLRYGGEEFAVVMPGAKPSQAAETAERIRAAVEALNISNPLSALEMITVSIGLYGAVPTEEDTPKRFFRNADKALYQAKRNGKNRVEVFKPV</sequence>
<dbReference type="OrthoDB" id="9807794at2"/>
<dbReference type="STRING" id="258515.SAMN05192585_1023"/>
<evidence type="ECO:0000259" key="2">
    <source>
        <dbReference type="PROSITE" id="PS50887"/>
    </source>
</evidence>
<dbReference type="InterPro" id="IPR043128">
    <property type="entry name" value="Rev_trsase/Diguanyl_cyclase"/>
</dbReference>
<name>A0A1G9UFH4_9FIRM</name>
<dbReference type="SMART" id="SM00267">
    <property type="entry name" value="GGDEF"/>
    <property type="match status" value="1"/>
</dbReference>